<dbReference type="Proteomes" id="UP000315389">
    <property type="component" value="Unassembled WGS sequence"/>
</dbReference>
<dbReference type="OrthoDB" id="3252838at2"/>
<accession>A0A542ZTC1</accession>
<dbReference type="EMBL" id="VFOS01000001">
    <property type="protein sequence ID" value="TQL63612.1"/>
    <property type="molecule type" value="Genomic_DNA"/>
</dbReference>
<dbReference type="Gene3D" id="3.40.50.300">
    <property type="entry name" value="P-loop containing nucleotide triphosphate hydrolases"/>
    <property type="match status" value="1"/>
</dbReference>
<organism evidence="1 2">
    <name type="scientific">Rarobacter faecitabidus</name>
    <dbReference type="NCBI Taxonomy" id="13243"/>
    <lineage>
        <taxon>Bacteria</taxon>
        <taxon>Bacillati</taxon>
        <taxon>Actinomycetota</taxon>
        <taxon>Actinomycetes</taxon>
        <taxon>Micrococcales</taxon>
        <taxon>Rarobacteraceae</taxon>
        <taxon>Rarobacter</taxon>
    </lineage>
</organism>
<name>A0A542ZTC1_RARFA</name>
<proteinExistence type="predicted"/>
<protein>
    <recommendedName>
        <fullName evidence="3">Secretion/DNA translocation related CpaE-like protein</fullName>
    </recommendedName>
</protein>
<keyword evidence="2" id="KW-1185">Reference proteome</keyword>
<comment type="caution">
    <text evidence="1">The sequence shown here is derived from an EMBL/GenBank/DDBJ whole genome shotgun (WGS) entry which is preliminary data.</text>
</comment>
<evidence type="ECO:0000313" key="1">
    <source>
        <dbReference type="EMBL" id="TQL63612.1"/>
    </source>
</evidence>
<sequence length="238" mass="24149">MTHSLTAVVGARGGLGASTLALHLAGALGAVAVDVHPGGGLEILAGIESEAGVRWQDLGGGDEALDGERIRANLPRWRGVPVLSTAHLTPGRDPGEVRCAIDALVAAGPVVLDASLADIGGRGGPIRPESNAALVILSGHDVQSVARGRQLIAAWSATRHVVLRAHPRMSVSPSQVATGLGTSIRAFVRHCPALVAAAEAGVGPATSKPRWKSPPKTSLRAAAPDRVAALLATALGQW</sequence>
<dbReference type="RefSeq" id="WP_142117912.1">
    <property type="nucleotide sequence ID" value="NZ_BAAASV010000002.1"/>
</dbReference>
<dbReference type="InterPro" id="IPR027417">
    <property type="entry name" value="P-loop_NTPase"/>
</dbReference>
<dbReference type="AlphaFoldDB" id="A0A542ZTC1"/>
<evidence type="ECO:0000313" key="2">
    <source>
        <dbReference type="Proteomes" id="UP000315389"/>
    </source>
</evidence>
<evidence type="ECO:0008006" key="3">
    <source>
        <dbReference type="Google" id="ProtNLM"/>
    </source>
</evidence>
<reference evidence="1 2" key="1">
    <citation type="submission" date="2019-06" db="EMBL/GenBank/DDBJ databases">
        <title>Sequencing the genomes of 1000 actinobacteria strains.</title>
        <authorList>
            <person name="Klenk H.-P."/>
        </authorList>
    </citation>
    <scope>NUCLEOTIDE SEQUENCE [LARGE SCALE GENOMIC DNA]</scope>
    <source>
        <strain evidence="1 2">DSM 4813</strain>
    </source>
</reference>
<gene>
    <name evidence="1" type="ORF">FB461_0078</name>
</gene>